<evidence type="ECO:0000256" key="1">
    <source>
        <dbReference type="SAM" id="MobiDB-lite"/>
    </source>
</evidence>
<name>A0A1Q2YBS3_9ASCO</name>
<feature type="compositionally biased region" description="Low complexity" evidence="1">
    <location>
        <begin position="158"/>
        <end position="170"/>
    </location>
</feature>
<feature type="compositionally biased region" description="Polar residues" evidence="1">
    <location>
        <begin position="71"/>
        <end position="85"/>
    </location>
</feature>
<feature type="region of interest" description="Disordered" evidence="1">
    <location>
        <begin position="153"/>
        <end position="174"/>
    </location>
</feature>
<evidence type="ECO:0000313" key="3">
    <source>
        <dbReference type="Proteomes" id="UP000186136"/>
    </source>
</evidence>
<reference evidence="2 3" key="1">
    <citation type="submission" date="2016-08" db="EMBL/GenBank/DDBJ databases">
        <title>Whole genome shotgun sequence of Pichia membranifaciens KS47-1.</title>
        <authorList>
            <person name="Konishi M."/>
            <person name="Ishida M."/>
            <person name="Arakawa T."/>
            <person name="Kato Y."/>
            <person name="Horiuchi J."/>
        </authorList>
    </citation>
    <scope>NUCLEOTIDE SEQUENCE [LARGE SCALE GENOMIC DNA]</scope>
    <source>
        <strain evidence="2 3">KS47-1</strain>
    </source>
</reference>
<feature type="region of interest" description="Disordered" evidence="1">
    <location>
        <begin position="1"/>
        <end position="116"/>
    </location>
</feature>
<dbReference type="OrthoDB" id="10414914at2759"/>
<evidence type="ECO:0000313" key="2">
    <source>
        <dbReference type="EMBL" id="GAV26951.1"/>
    </source>
</evidence>
<feature type="compositionally biased region" description="Polar residues" evidence="1">
    <location>
        <begin position="7"/>
        <end position="27"/>
    </location>
</feature>
<proteinExistence type="predicted"/>
<dbReference type="EMBL" id="BDGI01000012">
    <property type="protein sequence ID" value="GAV26951.1"/>
    <property type="molecule type" value="Genomic_DNA"/>
</dbReference>
<feature type="compositionally biased region" description="Low complexity" evidence="1">
    <location>
        <begin position="93"/>
        <end position="105"/>
    </location>
</feature>
<keyword evidence="3" id="KW-1185">Reference proteome</keyword>
<sequence>MEDSETFSKLNSFTFPQTVSSGQQSLASKPRNSEIEVDGSQSDSDDEVELLDQPPRFPAEFHPAVPAELSPKSTIHTPSRYQPSNPKRLLNEPLLSSPTSLSTSSYSHPNIPYPHRRHSNIIATQKRRNSKQLSISSLSPVTMSDRTFGKTQEYITGSSSNNNYDNSHNNKNSDKVSETLVLNPPLLKRTSSSSMKSPSHRRSLSISSNPISVDSLTTPLGTINSGLSESNLSYATSDFQPKPLEFENHHHASHASKHTAPDSYPGRKTNDDDCNPSFSMDYFDDESTRIMKTPSSGSSYTVGEAETLDLRRPSVVYIVSSPTNLEVDLNVIKN</sequence>
<dbReference type="Proteomes" id="UP000186136">
    <property type="component" value="Unassembled WGS sequence"/>
</dbReference>
<protein>
    <submittedName>
        <fullName evidence="2">Uncharacterized protein</fullName>
    </submittedName>
</protein>
<feature type="region of interest" description="Disordered" evidence="1">
    <location>
        <begin position="186"/>
        <end position="216"/>
    </location>
</feature>
<comment type="caution">
    <text evidence="2">The sequence shown here is derived from an EMBL/GenBank/DDBJ whole genome shotgun (WGS) entry which is preliminary data.</text>
</comment>
<feature type="region of interest" description="Disordered" evidence="1">
    <location>
        <begin position="250"/>
        <end position="276"/>
    </location>
</feature>
<dbReference type="AlphaFoldDB" id="A0A1Q2YBS3"/>
<gene>
    <name evidence="2" type="ORF">PMKS-000412</name>
</gene>
<organism evidence="2 3">
    <name type="scientific">Pichia membranifaciens</name>
    <dbReference type="NCBI Taxonomy" id="4926"/>
    <lineage>
        <taxon>Eukaryota</taxon>
        <taxon>Fungi</taxon>
        <taxon>Dikarya</taxon>
        <taxon>Ascomycota</taxon>
        <taxon>Saccharomycotina</taxon>
        <taxon>Pichiomycetes</taxon>
        <taxon>Pichiales</taxon>
        <taxon>Pichiaceae</taxon>
        <taxon>Pichia</taxon>
    </lineage>
</organism>
<accession>A0A1Q2YBS3</accession>